<gene>
    <name evidence="4" type="primary">mce</name>
    <name evidence="4" type="ORF">K4G66_29705</name>
</gene>
<name>A0AA49GQL0_9BACT</name>
<dbReference type="CDD" id="cd07249">
    <property type="entry name" value="MMCE"/>
    <property type="match status" value="1"/>
</dbReference>
<dbReference type="Pfam" id="PF13669">
    <property type="entry name" value="Glyoxalase_4"/>
    <property type="match status" value="1"/>
</dbReference>
<keyword evidence="4" id="KW-0413">Isomerase</keyword>
<organism evidence="4">
    <name type="scientific">Roseihalotalea indica</name>
    <dbReference type="NCBI Taxonomy" id="2867963"/>
    <lineage>
        <taxon>Bacteria</taxon>
        <taxon>Pseudomonadati</taxon>
        <taxon>Bacteroidota</taxon>
        <taxon>Cytophagia</taxon>
        <taxon>Cytophagales</taxon>
        <taxon>Catalimonadaceae</taxon>
        <taxon>Roseihalotalea</taxon>
    </lineage>
</organism>
<feature type="domain" description="VOC" evidence="3">
    <location>
        <begin position="3"/>
        <end position="131"/>
    </location>
</feature>
<dbReference type="InterPro" id="IPR051785">
    <property type="entry name" value="MMCE/EMCE_epimerase"/>
</dbReference>
<protein>
    <submittedName>
        <fullName evidence="4">Methylmalonyl-CoA epimerase</fullName>
        <ecNumber evidence="4">5.1.99.1</ecNumber>
    </submittedName>
</protein>
<dbReference type="InterPro" id="IPR017515">
    <property type="entry name" value="MeMalonyl-CoA_epimerase"/>
</dbReference>
<dbReference type="SUPFAM" id="SSF54593">
    <property type="entry name" value="Glyoxalase/Bleomycin resistance protein/Dihydroxybiphenyl dioxygenase"/>
    <property type="match status" value="1"/>
</dbReference>
<dbReference type="PANTHER" id="PTHR43048:SF3">
    <property type="entry name" value="METHYLMALONYL-COA EPIMERASE, MITOCHONDRIAL"/>
    <property type="match status" value="1"/>
</dbReference>
<dbReference type="AlphaFoldDB" id="A0AA49GQL0"/>
<evidence type="ECO:0000259" key="3">
    <source>
        <dbReference type="PROSITE" id="PS51819"/>
    </source>
</evidence>
<dbReference type="Gene3D" id="3.10.180.10">
    <property type="entry name" value="2,3-Dihydroxybiphenyl 1,2-Dioxygenase, domain 1"/>
    <property type="match status" value="1"/>
</dbReference>
<dbReference type="InterPro" id="IPR037523">
    <property type="entry name" value="VOC_core"/>
</dbReference>
<evidence type="ECO:0000256" key="2">
    <source>
        <dbReference type="ARBA" id="ARBA00022723"/>
    </source>
</evidence>
<dbReference type="InterPro" id="IPR029068">
    <property type="entry name" value="Glyas_Bleomycin-R_OHBP_Dase"/>
</dbReference>
<reference evidence="4" key="2">
    <citation type="journal article" date="2024" name="Antonie Van Leeuwenhoek">
        <title>Roseihalotalea indica gen. nov., sp. nov., a halophilic Bacteroidetes from mesopelagic Southwest Indian Ocean with higher carbohydrate metabolic potential.</title>
        <authorList>
            <person name="Chen B."/>
            <person name="Zhang M."/>
            <person name="Lin D."/>
            <person name="Ye J."/>
            <person name="Tang K."/>
        </authorList>
    </citation>
    <scope>NUCLEOTIDE SEQUENCE</scope>
    <source>
        <strain evidence="4">TK19036</strain>
    </source>
</reference>
<dbReference type="GO" id="GO:0046491">
    <property type="term" value="P:L-methylmalonyl-CoA metabolic process"/>
    <property type="evidence" value="ECO:0007669"/>
    <property type="project" value="TreeGrafter"/>
</dbReference>
<keyword evidence="2" id="KW-0479">Metal-binding</keyword>
<dbReference type="EMBL" id="CP120682">
    <property type="protein sequence ID" value="WKN36541.1"/>
    <property type="molecule type" value="Genomic_DNA"/>
</dbReference>
<dbReference type="NCBIfam" id="TIGR03081">
    <property type="entry name" value="metmalonyl_epim"/>
    <property type="match status" value="1"/>
</dbReference>
<dbReference type="PANTHER" id="PTHR43048">
    <property type="entry name" value="METHYLMALONYL-COA EPIMERASE"/>
    <property type="match status" value="1"/>
</dbReference>
<accession>A0AA49GQL0</accession>
<reference evidence="4" key="1">
    <citation type="journal article" date="2023" name="Comput. Struct. Biotechnol. J.">
        <title>Discovery of a novel marine Bacteroidetes with a rich repertoire of carbohydrate-active enzymes.</title>
        <authorList>
            <person name="Chen B."/>
            <person name="Liu G."/>
            <person name="Chen Q."/>
            <person name="Wang H."/>
            <person name="Liu L."/>
            <person name="Tang K."/>
        </authorList>
    </citation>
    <scope>NUCLEOTIDE SEQUENCE</scope>
    <source>
        <strain evidence="4">TK19036</strain>
    </source>
</reference>
<sequence>MMRLEHIGIAIADAEKSQRLFNRLLGKTTYKTEKVDAEKVTTHFYDLGNTKLELIAGHEEGNVIDKFIEKRSEGIHHLAFEVDSLQEEIKRLKEEGFDFINDVPKRGADDKLICFLHPKTTNGVLVELCQSM</sequence>
<proteinExistence type="inferred from homology"/>
<comment type="similarity">
    <text evidence="1">Belongs to the methylmalonyl-CoA epimerase family.</text>
</comment>
<dbReference type="PROSITE" id="PS51819">
    <property type="entry name" value="VOC"/>
    <property type="match status" value="1"/>
</dbReference>
<evidence type="ECO:0000256" key="1">
    <source>
        <dbReference type="ARBA" id="ARBA00009308"/>
    </source>
</evidence>
<dbReference type="GO" id="GO:0004493">
    <property type="term" value="F:methylmalonyl-CoA epimerase activity"/>
    <property type="evidence" value="ECO:0007669"/>
    <property type="project" value="UniProtKB-EC"/>
</dbReference>
<dbReference type="EC" id="5.1.99.1" evidence="4"/>
<evidence type="ECO:0000313" key="4">
    <source>
        <dbReference type="EMBL" id="WKN36541.1"/>
    </source>
</evidence>
<dbReference type="GO" id="GO:0046872">
    <property type="term" value="F:metal ion binding"/>
    <property type="evidence" value="ECO:0007669"/>
    <property type="project" value="UniProtKB-KW"/>
</dbReference>